<feature type="compositionally biased region" description="Basic and acidic residues" evidence="1">
    <location>
        <begin position="1"/>
        <end position="11"/>
    </location>
</feature>
<evidence type="ECO:0000313" key="2">
    <source>
        <dbReference type="EMBL" id="KAF2743641.1"/>
    </source>
</evidence>
<keyword evidence="3" id="KW-1185">Reference proteome</keyword>
<gene>
    <name evidence="2" type="ORF">M011DRAFT_471184</name>
</gene>
<accession>A0A6A6V2W8</accession>
<evidence type="ECO:0000256" key="1">
    <source>
        <dbReference type="SAM" id="MobiDB-lite"/>
    </source>
</evidence>
<feature type="region of interest" description="Disordered" evidence="1">
    <location>
        <begin position="61"/>
        <end position="134"/>
    </location>
</feature>
<dbReference type="EMBL" id="MU006595">
    <property type="protein sequence ID" value="KAF2743641.1"/>
    <property type="molecule type" value="Genomic_DNA"/>
</dbReference>
<organism evidence="2 3">
    <name type="scientific">Sporormia fimetaria CBS 119925</name>
    <dbReference type="NCBI Taxonomy" id="1340428"/>
    <lineage>
        <taxon>Eukaryota</taxon>
        <taxon>Fungi</taxon>
        <taxon>Dikarya</taxon>
        <taxon>Ascomycota</taxon>
        <taxon>Pezizomycotina</taxon>
        <taxon>Dothideomycetes</taxon>
        <taxon>Pleosporomycetidae</taxon>
        <taxon>Pleosporales</taxon>
        <taxon>Sporormiaceae</taxon>
        <taxon>Sporormia</taxon>
    </lineage>
</organism>
<protein>
    <submittedName>
        <fullName evidence="2">Uncharacterized protein</fullName>
    </submittedName>
</protein>
<name>A0A6A6V2W8_9PLEO</name>
<evidence type="ECO:0000313" key="3">
    <source>
        <dbReference type="Proteomes" id="UP000799440"/>
    </source>
</evidence>
<proteinExistence type="predicted"/>
<sequence>MPNHMNNRETQDTQEFGTQAPSLLRPVGTLATRGPMKATDGGPAGVRSGNGLLHLLKTGRNQGAQHPASYHQATGANAIEHSRHSSIRSGHAQKRHTSPTLAEPALSMASEPPNVSPSLRGGMLSSASDDSGEFADEANWKPVSLMMQCATTTDEFRACRVIRTGRK</sequence>
<reference evidence="2" key="1">
    <citation type="journal article" date="2020" name="Stud. Mycol.">
        <title>101 Dothideomycetes genomes: a test case for predicting lifestyles and emergence of pathogens.</title>
        <authorList>
            <person name="Haridas S."/>
            <person name="Albert R."/>
            <person name="Binder M."/>
            <person name="Bloem J."/>
            <person name="Labutti K."/>
            <person name="Salamov A."/>
            <person name="Andreopoulos B."/>
            <person name="Baker S."/>
            <person name="Barry K."/>
            <person name="Bills G."/>
            <person name="Bluhm B."/>
            <person name="Cannon C."/>
            <person name="Castanera R."/>
            <person name="Culley D."/>
            <person name="Daum C."/>
            <person name="Ezra D."/>
            <person name="Gonzalez J."/>
            <person name="Henrissat B."/>
            <person name="Kuo A."/>
            <person name="Liang C."/>
            <person name="Lipzen A."/>
            <person name="Lutzoni F."/>
            <person name="Magnuson J."/>
            <person name="Mondo S."/>
            <person name="Nolan M."/>
            <person name="Ohm R."/>
            <person name="Pangilinan J."/>
            <person name="Park H.-J."/>
            <person name="Ramirez L."/>
            <person name="Alfaro M."/>
            <person name="Sun H."/>
            <person name="Tritt A."/>
            <person name="Yoshinaga Y."/>
            <person name="Zwiers L.-H."/>
            <person name="Turgeon B."/>
            <person name="Goodwin S."/>
            <person name="Spatafora J."/>
            <person name="Crous P."/>
            <person name="Grigoriev I."/>
        </authorList>
    </citation>
    <scope>NUCLEOTIDE SEQUENCE</scope>
    <source>
        <strain evidence="2">CBS 119925</strain>
    </source>
</reference>
<dbReference type="AlphaFoldDB" id="A0A6A6V2W8"/>
<dbReference type="Proteomes" id="UP000799440">
    <property type="component" value="Unassembled WGS sequence"/>
</dbReference>
<feature type="region of interest" description="Disordered" evidence="1">
    <location>
        <begin position="1"/>
        <end position="24"/>
    </location>
</feature>